<feature type="transmembrane region" description="Helical" evidence="1">
    <location>
        <begin position="234"/>
        <end position="253"/>
    </location>
</feature>
<keyword evidence="1" id="KW-1133">Transmembrane helix</keyword>
<organism evidence="2 3">
    <name type="scientific">candidate division Kazan bacterium RBG_13_50_9</name>
    <dbReference type="NCBI Taxonomy" id="1798535"/>
    <lineage>
        <taxon>Bacteria</taxon>
        <taxon>Bacteria division Kazan-3B-28</taxon>
    </lineage>
</organism>
<proteinExistence type="predicted"/>
<protein>
    <recommendedName>
        <fullName evidence="4">Glycosyltransferase RgtA/B/C/D-like domain-containing protein</fullName>
    </recommendedName>
</protein>
<feature type="transmembrane region" description="Helical" evidence="1">
    <location>
        <begin position="284"/>
        <end position="303"/>
    </location>
</feature>
<feature type="transmembrane region" description="Helical" evidence="1">
    <location>
        <begin position="124"/>
        <end position="142"/>
    </location>
</feature>
<name>A0A1F4NRK4_UNCK3</name>
<reference evidence="2 3" key="1">
    <citation type="journal article" date="2016" name="Nat. Commun.">
        <title>Thousands of microbial genomes shed light on interconnected biogeochemical processes in an aquifer system.</title>
        <authorList>
            <person name="Anantharaman K."/>
            <person name="Brown C.T."/>
            <person name="Hug L.A."/>
            <person name="Sharon I."/>
            <person name="Castelle C.J."/>
            <person name="Probst A.J."/>
            <person name="Thomas B.C."/>
            <person name="Singh A."/>
            <person name="Wilkins M.J."/>
            <person name="Karaoz U."/>
            <person name="Brodie E.L."/>
            <person name="Williams K.H."/>
            <person name="Hubbard S.S."/>
            <person name="Banfield J.F."/>
        </authorList>
    </citation>
    <scope>NUCLEOTIDE SEQUENCE [LARGE SCALE GENOMIC DNA]</scope>
</reference>
<evidence type="ECO:0000256" key="1">
    <source>
        <dbReference type="SAM" id="Phobius"/>
    </source>
</evidence>
<evidence type="ECO:0008006" key="4">
    <source>
        <dbReference type="Google" id="ProtNLM"/>
    </source>
</evidence>
<evidence type="ECO:0000313" key="3">
    <source>
        <dbReference type="Proteomes" id="UP000176651"/>
    </source>
</evidence>
<accession>A0A1F4NRK4</accession>
<keyword evidence="1" id="KW-0812">Transmembrane</keyword>
<comment type="caution">
    <text evidence="2">The sequence shown here is derived from an EMBL/GenBank/DDBJ whole genome shotgun (WGS) entry which is preliminary data.</text>
</comment>
<feature type="transmembrane region" description="Helical" evidence="1">
    <location>
        <begin position="193"/>
        <end position="213"/>
    </location>
</feature>
<dbReference type="EMBL" id="META01000007">
    <property type="protein sequence ID" value="OGB73996.1"/>
    <property type="molecule type" value="Genomic_DNA"/>
</dbReference>
<keyword evidence="1" id="KW-0472">Membrane</keyword>
<dbReference type="STRING" id="1798535.A2V68_00055"/>
<dbReference type="Proteomes" id="UP000176651">
    <property type="component" value="Unassembled WGS sequence"/>
</dbReference>
<sequence>MIIANALNLKGIFNYIRKAFASIGLAERFLLFLLLVVCVRPLLDPDFGWHLRSGTDLLKNLSVPKFDPYSYTLPDYHWVNFEWLTDGVVAFVYQNWGALSLSILFALLIGGAFLLAASLEKTALKYKILAALVAILASLPILGVRMQMVTLLGMALILWILYRWRRGEIKTIWWLPIIFLVWTNLHAGFATGLLIMAVFFVVELIKYLALLWWPKIYKRLHIAEAALSANQLKSLLWVGLASGAATLVNPYGWGLHYDFYKFMTNPFAIPNIAEWQPVVFSHPISYNFIIYIVLFATVLLLAYRKIEPTRWVVTGLFLVLSLMYWRNMPFFMLMSTGFLAEMIQEHTHLVFDKLLKKRWILLTLVVIVSILAAQRISDVGSGAGGPTKRLGEAGYPIAAINWAKANPDKIGAHMLNEYGWGGLIIWQFPEQRVFIDGRMPHWQVDNRFVFYDEEYFISAHPGAVEAMEKKYGIDWVFIQPDRPLALVLSGRDDWEKVYGDGVAVIYRKVPPSNVE</sequence>
<feature type="transmembrane region" description="Helical" evidence="1">
    <location>
        <begin position="171"/>
        <end position="187"/>
    </location>
</feature>
<feature type="transmembrane region" description="Helical" evidence="1">
    <location>
        <begin position="148"/>
        <end position="164"/>
    </location>
</feature>
<feature type="transmembrane region" description="Helical" evidence="1">
    <location>
        <begin position="96"/>
        <end position="117"/>
    </location>
</feature>
<dbReference type="AlphaFoldDB" id="A0A1F4NRK4"/>
<feature type="transmembrane region" description="Helical" evidence="1">
    <location>
        <begin position="20"/>
        <end position="43"/>
    </location>
</feature>
<evidence type="ECO:0000313" key="2">
    <source>
        <dbReference type="EMBL" id="OGB73996.1"/>
    </source>
</evidence>
<gene>
    <name evidence="2" type="ORF">A2V68_00055</name>
</gene>